<gene>
    <name evidence="1" type="ORF">K4A83_22085</name>
</gene>
<proteinExistence type="predicted"/>
<keyword evidence="2" id="KW-1185">Reference proteome</keyword>
<accession>A0ABT3LD61</accession>
<dbReference type="RefSeq" id="WP_265266865.1">
    <property type="nucleotide sequence ID" value="NZ_JAIHOM010000208.1"/>
</dbReference>
<dbReference type="InterPro" id="IPR038296">
    <property type="entry name" value="ParD_sf"/>
</dbReference>
<dbReference type="Gene3D" id="6.10.10.120">
    <property type="entry name" value="Antitoxin ParD1-like"/>
    <property type="match status" value="1"/>
</dbReference>
<evidence type="ECO:0000313" key="2">
    <source>
        <dbReference type="Proteomes" id="UP001526426"/>
    </source>
</evidence>
<protein>
    <recommendedName>
        <fullName evidence="3">Type II toxin-antitoxin system ParD family antitoxin</fullName>
    </recommendedName>
</protein>
<dbReference type="EMBL" id="JAIHOM010000208">
    <property type="protein sequence ID" value="MCW6038920.1"/>
    <property type="molecule type" value="Genomic_DNA"/>
</dbReference>
<evidence type="ECO:0000313" key="1">
    <source>
        <dbReference type="EMBL" id="MCW6038920.1"/>
    </source>
</evidence>
<organism evidence="1 2">
    <name type="scientific">Spirulina subsalsa FACHB-351</name>
    <dbReference type="NCBI Taxonomy" id="234711"/>
    <lineage>
        <taxon>Bacteria</taxon>
        <taxon>Bacillati</taxon>
        <taxon>Cyanobacteriota</taxon>
        <taxon>Cyanophyceae</taxon>
        <taxon>Spirulinales</taxon>
        <taxon>Spirulinaceae</taxon>
        <taxon>Spirulina</taxon>
    </lineage>
</organism>
<sequence>MALSLTPELEQFVIERIASGQYKTRGEVVIAALQLLKASQSHSSNPVSILERMGGKPKFLLHQGNRARRDQRRQLLAEQLHQRYRESH</sequence>
<comment type="caution">
    <text evidence="1">The sequence shown here is derived from an EMBL/GenBank/DDBJ whole genome shotgun (WGS) entry which is preliminary data.</text>
</comment>
<evidence type="ECO:0008006" key="3">
    <source>
        <dbReference type="Google" id="ProtNLM"/>
    </source>
</evidence>
<reference evidence="1 2" key="1">
    <citation type="submission" date="2021-08" db="EMBL/GenBank/DDBJ databases">
        <title>Draft genome sequence of Spirulina subsalsa with high tolerance to salinity and hype-accumulation of phycocyanin.</title>
        <authorList>
            <person name="Pei H."/>
            <person name="Jiang L."/>
        </authorList>
    </citation>
    <scope>NUCLEOTIDE SEQUENCE [LARGE SCALE GENOMIC DNA]</scope>
    <source>
        <strain evidence="1 2">FACHB-351</strain>
    </source>
</reference>
<dbReference type="Proteomes" id="UP001526426">
    <property type="component" value="Unassembled WGS sequence"/>
</dbReference>
<name>A0ABT3LD61_9CYAN</name>